<dbReference type="InterPro" id="IPR041347">
    <property type="entry name" value="MftR_C"/>
</dbReference>
<evidence type="ECO:0000313" key="7">
    <source>
        <dbReference type="Proteomes" id="UP000465031"/>
    </source>
</evidence>
<dbReference type="AlphaFoldDB" id="A0AAE6RI09"/>
<dbReference type="RefSeq" id="WP_068207655.1">
    <property type="nucleotide sequence ID" value="NZ_CP047186.1"/>
</dbReference>
<keyword evidence="3" id="KW-0804">Transcription</keyword>
<dbReference type="Pfam" id="PF00440">
    <property type="entry name" value="TetR_N"/>
    <property type="match status" value="1"/>
</dbReference>
<accession>A0AAE6RI09</accession>
<reference evidence="7" key="1">
    <citation type="submission" date="2019-12" db="EMBL/GenBank/DDBJ databases">
        <title>Complete and draft genome sequences of new strains and members of some known species of the genus Rathayibacter isolated from plants.</title>
        <authorList>
            <person name="Tarlachkov S.V."/>
            <person name="Starodumova I.P."/>
            <person name="Dorofeeva L.V."/>
            <person name="Prisyazhnaya N.V."/>
            <person name="Leyn S."/>
            <person name="Zlamal J."/>
            <person name="Elan M."/>
            <person name="Osterman A.L."/>
            <person name="Nadler S."/>
            <person name="Subbotin S.A."/>
            <person name="Evtushenko L.I."/>
        </authorList>
    </citation>
    <scope>NUCLEOTIDE SEQUENCE [LARGE SCALE GENOMIC DNA]</scope>
    <source>
        <strain evidence="7">VKM Ac-2761</strain>
    </source>
</reference>
<dbReference type="InterPro" id="IPR023772">
    <property type="entry name" value="DNA-bd_HTH_TetR-type_CS"/>
</dbReference>
<keyword evidence="1" id="KW-0805">Transcription regulation</keyword>
<protein>
    <submittedName>
        <fullName evidence="6">TetR family transcriptional regulator</fullName>
    </submittedName>
</protein>
<dbReference type="Pfam" id="PF17754">
    <property type="entry name" value="TetR_C_14"/>
    <property type="match status" value="1"/>
</dbReference>
<gene>
    <name evidence="6" type="ORF">GSU10_03425</name>
</gene>
<dbReference type="EMBL" id="CP047186">
    <property type="protein sequence ID" value="QHC54790.1"/>
    <property type="molecule type" value="Genomic_DNA"/>
</dbReference>
<dbReference type="PROSITE" id="PS50977">
    <property type="entry name" value="HTH_TETR_2"/>
    <property type="match status" value="1"/>
</dbReference>
<dbReference type="Proteomes" id="UP000465031">
    <property type="component" value="Chromosome"/>
</dbReference>
<dbReference type="InterPro" id="IPR001647">
    <property type="entry name" value="HTH_TetR"/>
</dbReference>
<dbReference type="InterPro" id="IPR050109">
    <property type="entry name" value="HTH-type_TetR-like_transc_reg"/>
</dbReference>
<evidence type="ECO:0000256" key="1">
    <source>
        <dbReference type="ARBA" id="ARBA00023015"/>
    </source>
</evidence>
<feature type="domain" description="HTH tetR-type" evidence="5">
    <location>
        <begin position="14"/>
        <end position="74"/>
    </location>
</feature>
<dbReference type="Gene3D" id="1.10.357.10">
    <property type="entry name" value="Tetracycline Repressor, domain 2"/>
    <property type="match status" value="1"/>
</dbReference>
<feature type="DNA-binding region" description="H-T-H motif" evidence="4">
    <location>
        <begin position="37"/>
        <end position="56"/>
    </location>
</feature>
<dbReference type="Gene3D" id="1.10.10.60">
    <property type="entry name" value="Homeodomain-like"/>
    <property type="match status" value="1"/>
</dbReference>
<evidence type="ECO:0000256" key="2">
    <source>
        <dbReference type="ARBA" id="ARBA00023125"/>
    </source>
</evidence>
<evidence type="ECO:0000259" key="5">
    <source>
        <dbReference type="PROSITE" id="PS50977"/>
    </source>
</evidence>
<dbReference type="PANTHER" id="PTHR30055">
    <property type="entry name" value="HTH-TYPE TRANSCRIPTIONAL REGULATOR RUTR"/>
    <property type="match status" value="1"/>
</dbReference>
<dbReference type="GO" id="GO:0000976">
    <property type="term" value="F:transcription cis-regulatory region binding"/>
    <property type="evidence" value="ECO:0007669"/>
    <property type="project" value="TreeGrafter"/>
</dbReference>
<evidence type="ECO:0000256" key="4">
    <source>
        <dbReference type="PROSITE-ProRule" id="PRU00335"/>
    </source>
</evidence>
<sequence length="195" mass="21749">MRDQRTSLREVTRDAVRARISATAIDLFAEHGFDEVTVEQVAAEVGISTRSFNRYFPAKEDAVIGDTAAWGEHVREALVARPLDEPVWDSLRHSFLSLLALSDAHDDRQKRAIRVLGSTPSLRARNLEKHLQWEQLLSPVVASRSRGDDAEVRARAIVQSSLACFDVAIATWARRDETRSPAQLVTACFAALRDS</sequence>
<dbReference type="PRINTS" id="PR00455">
    <property type="entry name" value="HTHTETR"/>
</dbReference>
<proteinExistence type="predicted"/>
<name>A0AAE6RI09_9MICO</name>
<dbReference type="InterPro" id="IPR009057">
    <property type="entry name" value="Homeodomain-like_sf"/>
</dbReference>
<evidence type="ECO:0000313" key="6">
    <source>
        <dbReference type="EMBL" id="QHC54790.1"/>
    </source>
</evidence>
<dbReference type="PROSITE" id="PS01081">
    <property type="entry name" value="HTH_TETR_1"/>
    <property type="match status" value="1"/>
</dbReference>
<evidence type="ECO:0000256" key="3">
    <source>
        <dbReference type="ARBA" id="ARBA00023163"/>
    </source>
</evidence>
<dbReference type="PANTHER" id="PTHR30055:SF238">
    <property type="entry name" value="MYCOFACTOCIN BIOSYNTHESIS TRANSCRIPTIONAL REGULATOR MFTR-RELATED"/>
    <property type="match status" value="1"/>
</dbReference>
<dbReference type="GO" id="GO:0003700">
    <property type="term" value="F:DNA-binding transcription factor activity"/>
    <property type="evidence" value="ECO:0007669"/>
    <property type="project" value="TreeGrafter"/>
</dbReference>
<keyword evidence="2 4" id="KW-0238">DNA-binding</keyword>
<organism evidence="6 7">
    <name type="scientific">Rathayibacter tanaceti</name>
    <dbReference type="NCBI Taxonomy" id="1671680"/>
    <lineage>
        <taxon>Bacteria</taxon>
        <taxon>Bacillati</taxon>
        <taxon>Actinomycetota</taxon>
        <taxon>Actinomycetes</taxon>
        <taxon>Micrococcales</taxon>
        <taxon>Microbacteriaceae</taxon>
        <taxon>Rathayibacter</taxon>
    </lineage>
</organism>
<dbReference type="KEGG" id="rte:GSU10_03425"/>
<dbReference type="SUPFAM" id="SSF46689">
    <property type="entry name" value="Homeodomain-like"/>
    <property type="match status" value="1"/>
</dbReference>